<reference evidence="3 4" key="1">
    <citation type="submission" date="2020-05" db="EMBL/GenBank/DDBJ databases">
        <title>Complete genome sequence of Gemmatimonas greenlandica TET16.</title>
        <authorList>
            <person name="Zeng Y."/>
        </authorList>
    </citation>
    <scope>NUCLEOTIDE SEQUENCE [LARGE SCALE GENOMIC DNA]</scope>
    <source>
        <strain evidence="3 4">TET16</strain>
    </source>
</reference>
<sequence length="167" mass="18305">MSTSPGWPSMPAPDVPRRTRRGWLILALLTVVVVGAGAAWWLDRGAPVVASANGTMAAVDDSLARAPNDSRVRVRVLNSSGTRGYARRATLELRDRGFDVVEYETERGKPRNGTLIVSHTGHGDWADRLRRAVGTGSIEARPDSLRYVDLTIFVGRDWKPSSETLRP</sequence>
<feature type="domain" description="LytR/CpsA/Psr regulator C-terminal" evidence="2">
    <location>
        <begin position="71"/>
        <end position="158"/>
    </location>
</feature>
<dbReference type="KEGG" id="ggr:HKW67_05425"/>
<keyword evidence="1" id="KW-0812">Transmembrane</keyword>
<organism evidence="3 4">
    <name type="scientific">Gemmatimonas groenlandica</name>
    <dbReference type="NCBI Taxonomy" id="2732249"/>
    <lineage>
        <taxon>Bacteria</taxon>
        <taxon>Pseudomonadati</taxon>
        <taxon>Gemmatimonadota</taxon>
        <taxon>Gemmatimonadia</taxon>
        <taxon>Gemmatimonadales</taxon>
        <taxon>Gemmatimonadaceae</taxon>
        <taxon>Gemmatimonas</taxon>
    </lineage>
</organism>
<keyword evidence="1" id="KW-1133">Transmembrane helix</keyword>
<feature type="transmembrane region" description="Helical" evidence="1">
    <location>
        <begin position="21"/>
        <end position="42"/>
    </location>
</feature>
<dbReference type="Gene3D" id="3.30.70.2390">
    <property type="match status" value="1"/>
</dbReference>
<name>A0A6M4IQ69_9BACT</name>
<dbReference type="AlphaFoldDB" id="A0A6M4IQ69"/>
<keyword evidence="1" id="KW-0472">Membrane</keyword>
<keyword evidence="4" id="KW-1185">Reference proteome</keyword>
<evidence type="ECO:0000259" key="2">
    <source>
        <dbReference type="Pfam" id="PF13399"/>
    </source>
</evidence>
<accession>A0A6M4IQ69</accession>
<proteinExistence type="predicted"/>
<dbReference type="RefSeq" id="WP_171224420.1">
    <property type="nucleotide sequence ID" value="NZ_CP053085.1"/>
</dbReference>
<dbReference type="PROSITE" id="PS51318">
    <property type="entry name" value="TAT"/>
    <property type="match status" value="1"/>
</dbReference>
<dbReference type="EMBL" id="CP053085">
    <property type="protein sequence ID" value="QJR34992.1"/>
    <property type="molecule type" value="Genomic_DNA"/>
</dbReference>
<dbReference type="Pfam" id="PF13399">
    <property type="entry name" value="LytR_C"/>
    <property type="match status" value="1"/>
</dbReference>
<evidence type="ECO:0000313" key="3">
    <source>
        <dbReference type="EMBL" id="QJR34992.1"/>
    </source>
</evidence>
<evidence type="ECO:0000256" key="1">
    <source>
        <dbReference type="SAM" id="Phobius"/>
    </source>
</evidence>
<dbReference type="Proteomes" id="UP000500938">
    <property type="component" value="Chromosome"/>
</dbReference>
<gene>
    <name evidence="3" type="ORF">HKW67_05425</name>
</gene>
<protein>
    <submittedName>
        <fullName evidence="3">LytR C-terminal domain-containing protein</fullName>
    </submittedName>
</protein>
<dbReference type="InterPro" id="IPR006311">
    <property type="entry name" value="TAT_signal"/>
</dbReference>
<dbReference type="InterPro" id="IPR027381">
    <property type="entry name" value="LytR/CpsA/Psr_C"/>
</dbReference>
<evidence type="ECO:0000313" key="4">
    <source>
        <dbReference type="Proteomes" id="UP000500938"/>
    </source>
</evidence>